<evidence type="ECO:0000313" key="1">
    <source>
        <dbReference type="EMBL" id="KAK4007868.1"/>
    </source>
</evidence>
<accession>A0ABQ9Z4P2</accession>
<sequence>MEFLVMCAALQKGYANDGREDKRHFTKKDIRVHHRDFRFYTIKCILFLPKMVSRLGLDDDVVHRETTLAETMDAKRNSLRLFWPAVGKNLITSN</sequence>
<organism evidence="1 2">
    <name type="scientific">Daphnia magna</name>
    <dbReference type="NCBI Taxonomy" id="35525"/>
    <lineage>
        <taxon>Eukaryota</taxon>
        <taxon>Metazoa</taxon>
        <taxon>Ecdysozoa</taxon>
        <taxon>Arthropoda</taxon>
        <taxon>Crustacea</taxon>
        <taxon>Branchiopoda</taxon>
        <taxon>Diplostraca</taxon>
        <taxon>Cladocera</taxon>
        <taxon>Anomopoda</taxon>
        <taxon>Daphniidae</taxon>
        <taxon>Daphnia</taxon>
    </lineage>
</organism>
<dbReference type="Proteomes" id="UP001234178">
    <property type="component" value="Unassembled WGS sequence"/>
</dbReference>
<dbReference type="EMBL" id="JAOYFB010000002">
    <property type="protein sequence ID" value="KAK4007868.1"/>
    <property type="molecule type" value="Genomic_DNA"/>
</dbReference>
<gene>
    <name evidence="1" type="ORF">OUZ56_013017</name>
</gene>
<evidence type="ECO:0000313" key="2">
    <source>
        <dbReference type="Proteomes" id="UP001234178"/>
    </source>
</evidence>
<protein>
    <submittedName>
        <fullName evidence="1">Uncharacterized protein</fullName>
    </submittedName>
</protein>
<comment type="caution">
    <text evidence="1">The sequence shown here is derived from an EMBL/GenBank/DDBJ whole genome shotgun (WGS) entry which is preliminary data.</text>
</comment>
<proteinExistence type="predicted"/>
<keyword evidence="2" id="KW-1185">Reference proteome</keyword>
<reference evidence="1 2" key="1">
    <citation type="journal article" date="2023" name="Nucleic Acids Res.">
        <title>The hologenome of Daphnia magna reveals possible DNA methylation and microbiome-mediated evolution of the host genome.</title>
        <authorList>
            <person name="Chaturvedi A."/>
            <person name="Li X."/>
            <person name="Dhandapani V."/>
            <person name="Marshall H."/>
            <person name="Kissane S."/>
            <person name="Cuenca-Cambronero M."/>
            <person name="Asole G."/>
            <person name="Calvet F."/>
            <person name="Ruiz-Romero M."/>
            <person name="Marangio P."/>
            <person name="Guigo R."/>
            <person name="Rago D."/>
            <person name="Mirbahai L."/>
            <person name="Eastwood N."/>
            <person name="Colbourne J.K."/>
            <person name="Zhou J."/>
            <person name="Mallon E."/>
            <person name="Orsini L."/>
        </authorList>
    </citation>
    <scope>NUCLEOTIDE SEQUENCE [LARGE SCALE GENOMIC DNA]</scope>
    <source>
        <strain evidence="1">LRV0_1</strain>
    </source>
</reference>
<name>A0ABQ9Z4P2_9CRUS</name>